<organism evidence="2 3">
    <name type="scientific">Phytoactinopolyspora halophila</name>
    <dbReference type="NCBI Taxonomy" id="1981511"/>
    <lineage>
        <taxon>Bacteria</taxon>
        <taxon>Bacillati</taxon>
        <taxon>Actinomycetota</taxon>
        <taxon>Actinomycetes</taxon>
        <taxon>Jiangellales</taxon>
        <taxon>Jiangellaceae</taxon>
        <taxon>Phytoactinopolyspora</taxon>
    </lineage>
</organism>
<dbReference type="AlphaFoldDB" id="A0A329QJB3"/>
<dbReference type="EMBL" id="QMIG01000016">
    <property type="protein sequence ID" value="RAW12410.1"/>
    <property type="molecule type" value="Genomic_DNA"/>
</dbReference>
<evidence type="ECO:0000313" key="2">
    <source>
        <dbReference type="EMBL" id="RAW12410.1"/>
    </source>
</evidence>
<feature type="compositionally biased region" description="Basic and acidic residues" evidence="1">
    <location>
        <begin position="123"/>
        <end position="135"/>
    </location>
</feature>
<accession>A0A329QJB3</accession>
<evidence type="ECO:0000313" key="3">
    <source>
        <dbReference type="Proteomes" id="UP000250462"/>
    </source>
</evidence>
<dbReference type="Proteomes" id="UP000250462">
    <property type="component" value="Unassembled WGS sequence"/>
</dbReference>
<evidence type="ECO:0000256" key="1">
    <source>
        <dbReference type="SAM" id="MobiDB-lite"/>
    </source>
</evidence>
<gene>
    <name evidence="2" type="ORF">DPM12_14680</name>
</gene>
<sequence>MEVMCAPSAAGRSVRAAILAGVILLSACGDETGDDVEHNGTVGGSQSGDQEPRADEESPGNDVESDAGHDPGDDAGNDSGNEDTGNEDTGHEPGIGEAGRDDGSGAGRGENAPGAEDGSGRGPDGHAGAESRASVDDLPDACPEEVVDAGDSIAAGFTHREVAPSSNELAMLTCDWSAVDDSVASVEVNYSVELIGTDLSELDAADEVSVADADGYLLRADESQVSMFQFDIDGVYVTGGAIDMEDVDDEDMLDLAGAAVEALE</sequence>
<feature type="compositionally biased region" description="Acidic residues" evidence="1">
    <location>
        <begin position="73"/>
        <end position="86"/>
    </location>
</feature>
<keyword evidence="3" id="KW-1185">Reference proteome</keyword>
<name>A0A329QJB3_9ACTN</name>
<comment type="caution">
    <text evidence="2">The sequence shown here is derived from an EMBL/GenBank/DDBJ whole genome shotgun (WGS) entry which is preliminary data.</text>
</comment>
<feature type="region of interest" description="Disordered" evidence="1">
    <location>
        <begin position="30"/>
        <end position="136"/>
    </location>
</feature>
<protein>
    <submittedName>
        <fullName evidence="2">Uncharacterized protein</fullName>
    </submittedName>
</protein>
<reference evidence="2 3" key="1">
    <citation type="submission" date="2018-06" db="EMBL/GenBank/DDBJ databases">
        <title>Phytoactinopolyspora halophila sp. nov., a novel halophilic actinomycete isolated from a saline soil in China.</title>
        <authorList>
            <person name="Tang S.-K."/>
        </authorList>
    </citation>
    <scope>NUCLEOTIDE SEQUENCE [LARGE SCALE GENOMIC DNA]</scope>
    <source>
        <strain evidence="2 3">YIM 96934</strain>
    </source>
</reference>
<proteinExistence type="predicted"/>